<dbReference type="EMBL" id="BNCD01000005">
    <property type="protein sequence ID" value="GHH76493.1"/>
    <property type="molecule type" value="Genomic_DNA"/>
</dbReference>
<dbReference type="Proteomes" id="UP000603708">
    <property type="component" value="Unassembled WGS sequence"/>
</dbReference>
<reference evidence="2" key="2">
    <citation type="submission" date="2020-09" db="EMBL/GenBank/DDBJ databases">
        <authorList>
            <person name="Sun Q."/>
            <person name="Ohkuma M."/>
        </authorList>
    </citation>
    <scope>NUCLEOTIDE SEQUENCE</scope>
    <source>
        <strain evidence="2">JCM 5069</strain>
    </source>
</reference>
<dbReference type="AlphaFoldDB" id="A0A919G1M1"/>
<name>A0A919G1M1_9ACTN</name>
<reference evidence="2" key="1">
    <citation type="journal article" date="2014" name="Int. J. Syst. Evol. Microbiol.">
        <title>Complete genome sequence of Corynebacterium casei LMG S-19264T (=DSM 44701T), isolated from a smear-ripened cheese.</title>
        <authorList>
            <consortium name="US DOE Joint Genome Institute (JGI-PGF)"/>
            <person name="Walter F."/>
            <person name="Albersmeier A."/>
            <person name="Kalinowski J."/>
            <person name="Ruckert C."/>
        </authorList>
    </citation>
    <scope>NUCLEOTIDE SEQUENCE</scope>
    <source>
        <strain evidence="2">JCM 5069</strain>
    </source>
</reference>
<organism evidence="2 3">
    <name type="scientific">Streptomyces sulfonofaciens</name>
    <dbReference type="NCBI Taxonomy" id="68272"/>
    <lineage>
        <taxon>Bacteria</taxon>
        <taxon>Bacillati</taxon>
        <taxon>Actinomycetota</taxon>
        <taxon>Actinomycetes</taxon>
        <taxon>Kitasatosporales</taxon>
        <taxon>Streptomycetaceae</taxon>
        <taxon>Streptomyces</taxon>
    </lineage>
</organism>
<gene>
    <name evidence="2" type="ORF">GCM10018793_22300</name>
</gene>
<feature type="region of interest" description="Disordered" evidence="1">
    <location>
        <begin position="1"/>
        <end position="48"/>
    </location>
</feature>
<sequence>MPLLGRRRERTRPSGPWGESVRSVAARARPPSGRTAPAPSGRTAPAPRAGGVPVVSWWFAVRFPAPVPGSRRKGHRPSEGARARPPEAGRRTYQGNYGRSVQVIARILDGVFR</sequence>
<evidence type="ECO:0000313" key="2">
    <source>
        <dbReference type="EMBL" id="GHH76493.1"/>
    </source>
</evidence>
<proteinExistence type="predicted"/>
<keyword evidence="3" id="KW-1185">Reference proteome</keyword>
<protein>
    <submittedName>
        <fullName evidence="2">Uncharacterized protein</fullName>
    </submittedName>
</protein>
<feature type="compositionally biased region" description="Basic residues" evidence="1">
    <location>
        <begin position="1"/>
        <end position="10"/>
    </location>
</feature>
<evidence type="ECO:0000313" key="3">
    <source>
        <dbReference type="Proteomes" id="UP000603708"/>
    </source>
</evidence>
<evidence type="ECO:0000256" key="1">
    <source>
        <dbReference type="SAM" id="MobiDB-lite"/>
    </source>
</evidence>
<feature type="compositionally biased region" description="Basic and acidic residues" evidence="1">
    <location>
        <begin position="76"/>
        <end position="90"/>
    </location>
</feature>
<comment type="caution">
    <text evidence="2">The sequence shown here is derived from an EMBL/GenBank/DDBJ whole genome shotgun (WGS) entry which is preliminary data.</text>
</comment>
<accession>A0A919G1M1</accession>
<feature type="region of interest" description="Disordered" evidence="1">
    <location>
        <begin position="66"/>
        <end position="95"/>
    </location>
</feature>